<dbReference type="InterPro" id="IPR009003">
    <property type="entry name" value="Peptidase_S1_PA"/>
</dbReference>
<dbReference type="PANTHER" id="PTHR24256">
    <property type="entry name" value="TRYPTASE-RELATED"/>
    <property type="match status" value="1"/>
</dbReference>
<evidence type="ECO:0000256" key="2">
    <source>
        <dbReference type="ARBA" id="ARBA00024195"/>
    </source>
</evidence>
<dbReference type="InterPro" id="IPR001254">
    <property type="entry name" value="Trypsin_dom"/>
</dbReference>
<proteinExistence type="inferred from homology"/>
<keyword evidence="1" id="KW-1015">Disulfide bond</keyword>
<organism evidence="4 5">
    <name type="scientific">Arctia plantaginis</name>
    <name type="common">Wood tiger moth</name>
    <name type="synonym">Phalaena plantaginis</name>
    <dbReference type="NCBI Taxonomy" id="874455"/>
    <lineage>
        <taxon>Eukaryota</taxon>
        <taxon>Metazoa</taxon>
        <taxon>Ecdysozoa</taxon>
        <taxon>Arthropoda</taxon>
        <taxon>Hexapoda</taxon>
        <taxon>Insecta</taxon>
        <taxon>Pterygota</taxon>
        <taxon>Neoptera</taxon>
        <taxon>Endopterygota</taxon>
        <taxon>Lepidoptera</taxon>
        <taxon>Glossata</taxon>
        <taxon>Ditrysia</taxon>
        <taxon>Noctuoidea</taxon>
        <taxon>Erebidae</taxon>
        <taxon>Arctiinae</taxon>
        <taxon>Arctia</taxon>
    </lineage>
</organism>
<dbReference type="PROSITE" id="PS50240">
    <property type="entry name" value="TRYPSIN_DOM"/>
    <property type="match status" value="2"/>
</dbReference>
<accession>A0A8S1AKH8</accession>
<evidence type="ECO:0000256" key="1">
    <source>
        <dbReference type="ARBA" id="ARBA00023157"/>
    </source>
</evidence>
<dbReference type="Pfam" id="PF00089">
    <property type="entry name" value="Trypsin"/>
    <property type="match status" value="2"/>
</dbReference>
<dbReference type="SUPFAM" id="SSF50494">
    <property type="entry name" value="Trypsin-like serine proteases"/>
    <property type="match status" value="2"/>
</dbReference>
<evidence type="ECO:0000259" key="3">
    <source>
        <dbReference type="PROSITE" id="PS50240"/>
    </source>
</evidence>
<comment type="similarity">
    <text evidence="2">Belongs to the peptidase S1 family. CLIP subfamily.</text>
</comment>
<gene>
    <name evidence="4" type="ORF">APLA_LOCUS11287</name>
</gene>
<dbReference type="Gene3D" id="2.40.10.10">
    <property type="entry name" value="Trypsin-like serine proteases"/>
    <property type="match status" value="2"/>
</dbReference>
<dbReference type="SMART" id="SM00020">
    <property type="entry name" value="Tryp_SPc"/>
    <property type="match status" value="1"/>
</dbReference>
<feature type="domain" description="Peptidase S1" evidence="3">
    <location>
        <begin position="1"/>
        <end position="240"/>
    </location>
</feature>
<dbReference type="InterPro" id="IPR043504">
    <property type="entry name" value="Peptidase_S1_PA_chymotrypsin"/>
</dbReference>
<feature type="domain" description="Peptidase S1" evidence="3">
    <location>
        <begin position="469"/>
        <end position="708"/>
    </location>
</feature>
<evidence type="ECO:0000313" key="5">
    <source>
        <dbReference type="Proteomes" id="UP000494256"/>
    </source>
</evidence>
<dbReference type="GO" id="GO:0004252">
    <property type="term" value="F:serine-type endopeptidase activity"/>
    <property type="evidence" value="ECO:0007669"/>
    <property type="project" value="InterPro"/>
</dbReference>
<protein>
    <recommendedName>
        <fullName evidence="3">Peptidase S1 domain-containing protein</fullName>
    </recommendedName>
</protein>
<reference evidence="4 5" key="1">
    <citation type="submission" date="2020-04" db="EMBL/GenBank/DDBJ databases">
        <authorList>
            <person name="Wallbank WR R."/>
            <person name="Pardo Diaz C."/>
            <person name="Kozak K."/>
            <person name="Martin S."/>
            <person name="Jiggins C."/>
            <person name="Moest M."/>
            <person name="Warren A I."/>
            <person name="Byers J.R.P. K."/>
            <person name="Montejo-Kovacevich G."/>
            <person name="Yen C E."/>
        </authorList>
    </citation>
    <scope>NUCLEOTIDE SEQUENCE [LARGE SCALE GENOMIC DNA]</scope>
</reference>
<comment type="caution">
    <text evidence="4">The sequence shown here is derived from an EMBL/GenBank/DDBJ whole genome shotgun (WGS) entry which is preliminary data.</text>
</comment>
<name>A0A8S1AKH8_ARCPL</name>
<dbReference type="EMBL" id="CADEBD010000327">
    <property type="protein sequence ID" value="CAB3245891.1"/>
    <property type="molecule type" value="Genomic_DNA"/>
</dbReference>
<dbReference type="GO" id="GO:0006508">
    <property type="term" value="P:proteolysis"/>
    <property type="evidence" value="ECO:0007669"/>
    <property type="project" value="InterPro"/>
</dbReference>
<dbReference type="AlphaFoldDB" id="A0A8S1AKH8"/>
<evidence type="ECO:0000313" key="4">
    <source>
        <dbReference type="EMBL" id="CAB3245891.1"/>
    </source>
</evidence>
<dbReference type="OrthoDB" id="6159439at2759"/>
<sequence length="903" mass="103142">MPQGIEKDAGRFPWLGIVQHGFNVGDKRFYVISGAVLIHPVFAIAGAEDIAKIDPVMLVNNTELIFWKSAKKKIAITVQDYTLHPEFERGTTVASIALLSIMHPLVSEFSEVIAPVRPICMPLSGIGSYADMYAVKITDELGDLQKEVFKMDIVDKKQCEDFYIQSELNHPKMIPTNPFCAVSTNSKSACIWDSGTALITRQSWGFYQLIGFGVRGPGCAAPTKFLHIMDYMPWINDLIQIAASQDYSEAENDEGLTIGFRRLSPTSLVFYPISQTFPRYIGVCDVNERGRTLYKDIAEITATGNVATGYYLVSVTQDASFYCGEIFLKVNRRTNAVMWVENHSHRAMEGMTYHQERTGSLEELECFVYFRSTAYIEFKFIFSYSAFLYVVLYGKLDKTGFYHPYKSHPTTTSWWPTHKLEMSKFTPADRPYWSLRVIKLVEIMYFSVNKSGCSVWEKLPCAPDEKHFMPEGIEKDTGRFPWLGIIQYGFTVGDKRIYAISGVVLIHSLYAISAAEDLAKIDRTMLENNTELIFWKTADYKVAAPVKDYILHPEFEGEITSATLALVSMVHPFETDFNEFIAPVKPVCMPLSGIGTYNDMYVVKFTDVTGELQKEVYKMKPIDKNECDNFYVHRQLHYDKMNPTNPLCAASFNATSACVWDSGTALISRQSWGFWQLLGFGVRGPGCAAPTKFLNLIDYIAWINDIIQSAPFQDIYDDKNQEGLTLGLRRLSPTRLIFYPVTAVLPRYLGDCHVDERGRTLYRDQSQIASNTHFAQAYYLVSVTQDASFHCGEINLRVGQRTNAVMWVENHCHRAMEGMVYHQAKTGWLEELECFIYFKSTAYLEFKFTFSFKAEITIVMYGKLDEPGFHHPYRRRPITTSWWPTHTLNMGLFVPSYRPFWRL</sequence>
<dbReference type="InterPro" id="IPR051487">
    <property type="entry name" value="Ser/Thr_Proteases_Immune/Dev"/>
</dbReference>
<dbReference type="Proteomes" id="UP000494256">
    <property type="component" value="Unassembled WGS sequence"/>
</dbReference>